<accession>A0AAV5L3F1</accession>
<keyword evidence="2" id="KW-1185">Reference proteome</keyword>
<proteinExistence type="predicted"/>
<evidence type="ECO:0000313" key="1">
    <source>
        <dbReference type="EMBL" id="GKV31780.1"/>
    </source>
</evidence>
<evidence type="ECO:0000313" key="2">
    <source>
        <dbReference type="Proteomes" id="UP001054252"/>
    </source>
</evidence>
<sequence>MVVTKQTKQERRNLGWLQRVGPPIQGRIWVGFSVQTSDTRPNLGCGVKTPGGAKEEALPNLALIPCKVRRKWWVQNQNSRAAHP</sequence>
<dbReference type="AlphaFoldDB" id="A0AAV5L3F1"/>
<gene>
    <name evidence="1" type="ORF">SLEP1_g40445</name>
</gene>
<organism evidence="1 2">
    <name type="scientific">Rubroshorea leprosula</name>
    <dbReference type="NCBI Taxonomy" id="152421"/>
    <lineage>
        <taxon>Eukaryota</taxon>
        <taxon>Viridiplantae</taxon>
        <taxon>Streptophyta</taxon>
        <taxon>Embryophyta</taxon>
        <taxon>Tracheophyta</taxon>
        <taxon>Spermatophyta</taxon>
        <taxon>Magnoliopsida</taxon>
        <taxon>eudicotyledons</taxon>
        <taxon>Gunneridae</taxon>
        <taxon>Pentapetalae</taxon>
        <taxon>rosids</taxon>
        <taxon>malvids</taxon>
        <taxon>Malvales</taxon>
        <taxon>Dipterocarpaceae</taxon>
        <taxon>Rubroshorea</taxon>
    </lineage>
</organism>
<name>A0AAV5L3F1_9ROSI</name>
<protein>
    <submittedName>
        <fullName evidence="1">Uncharacterized protein</fullName>
    </submittedName>
</protein>
<comment type="caution">
    <text evidence="1">The sequence shown here is derived from an EMBL/GenBank/DDBJ whole genome shotgun (WGS) entry which is preliminary data.</text>
</comment>
<dbReference type="EMBL" id="BPVZ01000092">
    <property type="protein sequence ID" value="GKV31780.1"/>
    <property type="molecule type" value="Genomic_DNA"/>
</dbReference>
<reference evidence="1 2" key="1">
    <citation type="journal article" date="2021" name="Commun. Biol.">
        <title>The genome of Shorea leprosula (Dipterocarpaceae) highlights the ecological relevance of drought in aseasonal tropical rainforests.</title>
        <authorList>
            <person name="Ng K.K.S."/>
            <person name="Kobayashi M.J."/>
            <person name="Fawcett J.A."/>
            <person name="Hatakeyama M."/>
            <person name="Paape T."/>
            <person name="Ng C.H."/>
            <person name="Ang C.C."/>
            <person name="Tnah L.H."/>
            <person name="Lee C.T."/>
            <person name="Nishiyama T."/>
            <person name="Sese J."/>
            <person name="O'Brien M.J."/>
            <person name="Copetti D."/>
            <person name="Mohd Noor M.I."/>
            <person name="Ong R.C."/>
            <person name="Putra M."/>
            <person name="Sireger I.Z."/>
            <person name="Indrioko S."/>
            <person name="Kosugi Y."/>
            <person name="Izuno A."/>
            <person name="Isagi Y."/>
            <person name="Lee S.L."/>
            <person name="Shimizu K.K."/>
        </authorList>
    </citation>
    <scope>NUCLEOTIDE SEQUENCE [LARGE SCALE GENOMIC DNA]</scope>
    <source>
        <strain evidence="1">214</strain>
    </source>
</reference>
<dbReference type="Proteomes" id="UP001054252">
    <property type="component" value="Unassembled WGS sequence"/>
</dbReference>